<accession>A0A8A4XD03</accession>
<feature type="region of interest" description="Disordered" evidence="1">
    <location>
        <begin position="18"/>
        <end position="53"/>
    </location>
</feature>
<protein>
    <submittedName>
        <fullName evidence="2">Putative capsid protein</fullName>
    </submittedName>
</protein>
<reference evidence="2" key="1">
    <citation type="submission" date="2020-10" db="EMBL/GenBank/DDBJ databases">
        <title>CRESS DNA virus dark matter in the feces of wild birds.</title>
        <authorList>
            <person name="Yang S."/>
            <person name="Zhang W."/>
        </authorList>
    </citation>
    <scope>NUCLEOTIDE SEQUENCE</scope>
    <source>
        <strain evidence="2">Cat223cir3</strain>
    </source>
</reference>
<proteinExistence type="predicted"/>
<evidence type="ECO:0000256" key="1">
    <source>
        <dbReference type="SAM" id="MobiDB-lite"/>
    </source>
</evidence>
<sequence>MSSKRHLVHALAHRETGVKRTTRTQDFVHGRKRRRMDVQMGVSKSNATNTDRGDGNQDVAFMIPGVDGKLQFGFPTKIITILRYFDYIPSTSTTGGVTTTVFRMNGPRDPDVTNIGHQPLYWDRYAAIYTGYRVLGSRLTAEINGNNTAATQGPWAFGINGSTSSATLGTSVRNRAEQNDAVNTVYNWQDGTAQLFLTYAPESKLGRPAGDDTVGGLVGNDPSAQYYAHVWFADLNGTTSTAYIKVGIEYTIEFYGLIQEPEN</sequence>
<organism evidence="2">
    <name type="scientific">Tragopan caboti CRESS-DNA-virus sp</name>
    <dbReference type="NCBI Taxonomy" id="2815061"/>
    <lineage>
        <taxon>Viruses</taxon>
        <taxon>Monodnaviria</taxon>
        <taxon>Shotokuvirae</taxon>
        <taxon>Cressdnaviricota</taxon>
    </lineage>
</organism>
<dbReference type="EMBL" id="MW182887">
    <property type="protein sequence ID" value="QTE03576.1"/>
    <property type="molecule type" value="Genomic_DNA"/>
</dbReference>
<evidence type="ECO:0000313" key="2">
    <source>
        <dbReference type="EMBL" id="QTE03576.1"/>
    </source>
</evidence>
<name>A0A8A4XD03_9VIRU</name>